<accession>A0A1I5WV05</accession>
<dbReference type="Pfam" id="PF02836">
    <property type="entry name" value="Glyco_hydro_2_C"/>
    <property type="match status" value="1"/>
</dbReference>
<dbReference type="GO" id="GO:0005975">
    <property type="term" value="P:carbohydrate metabolic process"/>
    <property type="evidence" value="ECO:0007669"/>
    <property type="project" value="InterPro"/>
</dbReference>
<evidence type="ECO:0000259" key="2">
    <source>
        <dbReference type="Pfam" id="PF02836"/>
    </source>
</evidence>
<sequence length="368" mass="42248">MMKKYLLPLLMIVVAASCGQQENKNEEAGTTTSDSTKEREVWSKEKANDWYATKGWLAGSNFTPSTAINQLEFWQAETFDTATIDRELGWAEGIGFNVMRVFLHHVAWQVDKEGFKQRMNEYLSIADKHHISTMFVFFDDCWDSVYQAGKQREPKPGIHNSGWVKDPGKLYYEEPALIDTLEMYVKDVLTTFKNDKRILLWDLYNEPGNSGYGNKSMVLLSQAFSWARQIDPDQPLSAGVWKPDLTELNKFQLENSDVITYHNYNKEDEHAKVIDSLKQYGRPLICTEYMARTRGSLFSNIMPLLKKENVGAINWGLVAGKTNTMYAWDTPMPDGKEPKVWFHDIFRKDGTVYSEAEIKLIKSLTGAK</sequence>
<dbReference type="STRING" id="1465490.SAMN05444277_10725"/>
<proteinExistence type="predicted"/>
<dbReference type="EMBL" id="FOXQ01000007">
    <property type="protein sequence ID" value="SFQ23625.1"/>
    <property type="molecule type" value="Genomic_DNA"/>
</dbReference>
<dbReference type="RefSeq" id="WP_245751400.1">
    <property type="nucleotide sequence ID" value="NZ_FOXQ01000007.1"/>
</dbReference>
<dbReference type="Gene3D" id="3.20.20.80">
    <property type="entry name" value="Glycosidases"/>
    <property type="match status" value="1"/>
</dbReference>
<feature type="domain" description="Glycoside hydrolase family 2 catalytic" evidence="2">
    <location>
        <begin position="185"/>
        <end position="295"/>
    </location>
</feature>
<dbReference type="GO" id="GO:0004553">
    <property type="term" value="F:hydrolase activity, hydrolyzing O-glycosyl compounds"/>
    <property type="evidence" value="ECO:0007669"/>
    <property type="project" value="InterPro"/>
</dbReference>
<organism evidence="3 4">
    <name type="scientific">Parafilimonas terrae</name>
    <dbReference type="NCBI Taxonomy" id="1465490"/>
    <lineage>
        <taxon>Bacteria</taxon>
        <taxon>Pseudomonadati</taxon>
        <taxon>Bacteroidota</taxon>
        <taxon>Chitinophagia</taxon>
        <taxon>Chitinophagales</taxon>
        <taxon>Chitinophagaceae</taxon>
        <taxon>Parafilimonas</taxon>
    </lineage>
</organism>
<dbReference type="PROSITE" id="PS51257">
    <property type="entry name" value="PROKAR_LIPOPROTEIN"/>
    <property type="match status" value="1"/>
</dbReference>
<reference evidence="3 4" key="1">
    <citation type="submission" date="2016-10" db="EMBL/GenBank/DDBJ databases">
        <authorList>
            <person name="de Groot N.N."/>
        </authorList>
    </citation>
    <scope>NUCLEOTIDE SEQUENCE [LARGE SCALE GENOMIC DNA]</scope>
    <source>
        <strain evidence="3 4">DSM 28286</strain>
    </source>
</reference>
<dbReference type="AlphaFoldDB" id="A0A1I5WV05"/>
<dbReference type="Proteomes" id="UP000199031">
    <property type="component" value="Unassembled WGS sequence"/>
</dbReference>
<evidence type="ECO:0000256" key="1">
    <source>
        <dbReference type="SAM" id="MobiDB-lite"/>
    </source>
</evidence>
<evidence type="ECO:0000313" key="3">
    <source>
        <dbReference type="EMBL" id="SFQ23625.1"/>
    </source>
</evidence>
<feature type="region of interest" description="Disordered" evidence="1">
    <location>
        <begin position="21"/>
        <end position="41"/>
    </location>
</feature>
<keyword evidence="4" id="KW-1185">Reference proteome</keyword>
<protein>
    <submittedName>
        <fullName evidence="3">Cellulase (Glycosyl hydrolase family 5)</fullName>
    </submittedName>
</protein>
<feature type="compositionally biased region" description="Polar residues" evidence="1">
    <location>
        <begin position="21"/>
        <end position="34"/>
    </location>
</feature>
<name>A0A1I5WV05_9BACT</name>
<gene>
    <name evidence="3" type="ORF">SAMN05444277_10725</name>
</gene>
<evidence type="ECO:0000313" key="4">
    <source>
        <dbReference type="Proteomes" id="UP000199031"/>
    </source>
</evidence>
<dbReference type="InterPro" id="IPR006103">
    <property type="entry name" value="Glyco_hydro_2_cat"/>
</dbReference>
<dbReference type="SUPFAM" id="SSF51445">
    <property type="entry name" value="(Trans)glycosidases"/>
    <property type="match status" value="1"/>
</dbReference>
<keyword evidence="3" id="KW-0378">Hydrolase</keyword>
<dbReference type="InterPro" id="IPR017853">
    <property type="entry name" value="GH"/>
</dbReference>